<comment type="caution">
    <text evidence="5">The sequence shown here is derived from an EMBL/GenBank/DDBJ whole genome shotgun (WGS) entry which is preliminary data.</text>
</comment>
<keyword evidence="3 4" id="KW-0884">PQQ biosynthesis</keyword>
<evidence type="ECO:0000313" key="7">
    <source>
        <dbReference type="Proteomes" id="UP000675747"/>
    </source>
</evidence>
<evidence type="ECO:0000313" key="6">
    <source>
        <dbReference type="EMBL" id="MBS7456610.1"/>
    </source>
</evidence>
<reference evidence="5" key="2">
    <citation type="submission" date="2021-04" db="EMBL/GenBank/DDBJ databases">
        <authorList>
            <person name="Karlyshev A.V."/>
        </authorList>
    </citation>
    <scope>NUCLEOTIDE SEQUENCE</scope>
    <source>
        <strain evidence="5">LMG 29479</strain>
    </source>
</reference>
<dbReference type="EMBL" id="JAGQFT020000003">
    <property type="protein sequence ID" value="MBS7456610.1"/>
    <property type="molecule type" value="Genomic_DNA"/>
</dbReference>
<dbReference type="HAMAP" id="MF_00655">
    <property type="entry name" value="PQQ_syn_PqqD"/>
    <property type="match status" value="1"/>
</dbReference>
<dbReference type="InterPro" id="IPR022479">
    <property type="entry name" value="PqqD_bac"/>
</dbReference>
<name>A0A8J7VXX8_9GAMM</name>
<dbReference type="Pfam" id="PF05402">
    <property type="entry name" value="PqqD"/>
    <property type="match status" value="1"/>
</dbReference>
<dbReference type="RefSeq" id="WP_211927601.1">
    <property type="nucleotide sequence ID" value="NZ_JAGQFT020000003.1"/>
</dbReference>
<dbReference type="Proteomes" id="UP000675747">
    <property type="component" value="Unassembled WGS sequence"/>
</dbReference>
<comment type="function">
    <text evidence="4">Functions as a PqqA binding protein and presents PqqA to PqqE, in the pyrroloquinoline quinone (PQQ) biosynthetic pathway.</text>
</comment>
<dbReference type="InterPro" id="IPR008792">
    <property type="entry name" value="PQQD"/>
</dbReference>
<evidence type="ECO:0000256" key="3">
    <source>
        <dbReference type="ARBA" id="ARBA00022905"/>
    </source>
</evidence>
<evidence type="ECO:0000313" key="5">
    <source>
        <dbReference type="EMBL" id="MBR0563703.1"/>
    </source>
</evidence>
<sequence>MSTAAASVSAASVPSIGRGFRLQFEPVQDAHVLLYPEGMVTLNRSAGEILARCDGSATVADIVADLERSFDAQGLDDEVRAFLEIALAQRWVALA</sequence>
<dbReference type="Gene3D" id="1.10.10.1150">
    <property type="entry name" value="Coenzyme PQQ synthesis protein D (PqqD)"/>
    <property type="match status" value="1"/>
</dbReference>
<dbReference type="NCBIfam" id="TIGR03859">
    <property type="entry name" value="PQQ_PqqD"/>
    <property type="match status" value="1"/>
</dbReference>
<protein>
    <recommendedName>
        <fullName evidence="4">PqqA binding protein</fullName>
    </recommendedName>
    <alternativeName>
        <fullName evidence="4">Coenzyme PQQ synthesis protein D</fullName>
    </alternativeName>
    <alternativeName>
        <fullName evidence="4">Pyrroloquinoline quinone biosynthesis protein D</fullName>
    </alternativeName>
</protein>
<dbReference type="UniPathway" id="UPA00539"/>
<keyword evidence="7" id="KW-1185">Reference proteome</keyword>
<accession>A0A8J7VXX8</accession>
<dbReference type="InterPro" id="IPR041881">
    <property type="entry name" value="PqqD_sf"/>
</dbReference>
<dbReference type="NCBIfam" id="NF002535">
    <property type="entry name" value="PRK02079.1"/>
    <property type="match status" value="1"/>
</dbReference>
<organism evidence="5">
    <name type="scientific">Coralloluteibacterium stylophorae</name>
    <dbReference type="NCBI Taxonomy" id="1776034"/>
    <lineage>
        <taxon>Bacteria</taxon>
        <taxon>Pseudomonadati</taxon>
        <taxon>Pseudomonadota</taxon>
        <taxon>Gammaproteobacteria</taxon>
        <taxon>Lysobacterales</taxon>
        <taxon>Lysobacteraceae</taxon>
        <taxon>Coralloluteibacterium</taxon>
    </lineage>
</organism>
<dbReference type="AlphaFoldDB" id="A0A8J7VXX8"/>
<dbReference type="EMBL" id="JAGQFT010000165">
    <property type="protein sequence ID" value="MBR0563703.1"/>
    <property type="molecule type" value="Genomic_DNA"/>
</dbReference>
<comment type="subunit">
    <text evidence="2 4">Monomer. Interacts with PqqE.</text>
</comment>
<reference evidence="6 7" key="1">
    <citation type="journal article" date="2021" name="Microbiol. Resour. Announc.">
        <title>Draft Genome Sequence of Coralloluteibacterium stylophorae LMG 29479T.</title>
        <authorList>
            <person name="Karlyshev A.V."/>
            <person name="Kudryashova E.B."/>
            <person name="Ariskina E.V."/>
            <person name="Conroy A.P."/>
            <person name="Abidueva E.Y."/>
        </authorList>
    </citation>
    <scope>NUCLEOTIDE SEQUENCE [LARGE SCALE GENOMIC DNA]</scope>
    <source>
        <strain evidence="6 7">LMG 29479</strain>
    </source>
</reference>
<gene>
    <name evidence="4 5" type="primary">pqqD</name>
    <name evidence="6" type="ORF">KB893_005605</name>
    <name evidence="5" type="ORF">KB893_14455</name>
</gene>
<dbReference type="GO" id="GO:0048038">
    <property type="term" value="F:quinone binding"/>
    <property type="evidence" value="ECO:0007669"/>
    <property type="project" value="InterPro"/>
</dbReference>
<comment type="pathway">
    <text evidence="1 4">Cofactor biosynthesis; pyrroloquinoline quinone biosynthesis.</text>
</comment>
<evidence type="ECO:0000256" key="2">
    <source>
        <dbReference type="ARBA" id="ARBA00011741"/>
    </source>
</evidence>
<dbReference type="GO" id="GO:0018189">
    <property type="term" value="P:pyrroloquinoline quinone biosynthetic process"/>
    <property type="evidence" value="ECO:0007669"/>
    <property type="project" value="UniProtKB-UniRule"/>
</dbReference>
<evidence type="ECO:0000256" key="4">
    <source>
        <dbReference type="HAMAP-Rule" id="MF_00655"/>
    </source>
</evidence>
<evidence type="ECO:0000256" key="1">
    <source>
        <dbReference type="ARBA" id="ARBA00004886"/>
    </source>
</evidence>
<comment type="similarity">
    <text evidence="4">Belongs to the PqqD family.</text>
</comment>
<proteinExistence type="inferred from homology"/>